<name>A0A9D4CWP9_DREPO</name>
<protein>
    <submittedName>
        <fullName evidence="1">Uncharacterized protein</fullName>
    </submittedName>
</protein>
<dbReference type="AlphaFoldDB" id="A0A9D4CWP9"/>
<accession>A0A9D4CWP9</accession>
<reference evidence="1" key="2">
    <citation type="submission" date="2020-11" db="EMBL/GenBank/DDBJ databases">
        <authorList>
            <person name="McCartney M.A."/>
            <person name="Auch B."/>
            <person name="Kono T."/>
            <person name="Mallez S."/>
            <person name="Becker A."/>
            <person name="Gohl D.M."/>
            <person name="Silverstein K.A.T."/>
            <person name="Koren S."/>
            <person name="Bechman K.B."/>
            <person name="Herman A."/>
            <person name="Abrahante J.E."/>
            <person name="Garbe J."/>
        </authorList>
    </citation>
    <scope>NUCLEOTIDE SEQUENCE</scope>
    <source>
        <strain evidence="1">Duluth1</strain>
        <tissue evidence="1">Whole animal</tissue>
    </source>
</reference>
<dbReference type="Proteomes" id="UP000828390">
    <property type="component" value="Unassembled WGS sequence"/>
</dbReference>
<keyword evidence="2" id="KW-1185">Reference proteome</keyword>
<sequence length="143" mass="16262">MASKFEADVETISSNILPHLRTIDVNLETKTTLCMSLSSVCLMAFQAKLPVVDVAETLKPRPRHLKTTTVRTMPYKNDQRLRLGNEVMDPINIATLDAGEWVDDKVSSQQCIGIKYVYLDKNTFKHSHALMYYLLIAILRFSD</sequence>
<evidence type="ECO:0000313" key="1">
    <source>
        <dbReference type="EMBL" id="KAH3733459.1"/>
    </source>
</evidence>
<organism evidence="1 2">
    <name type="scientific">Dreissena polymorpha</name>
    <name type="common">Zebra mussel</name>
    <name type="synonym">Mytilus polymorpha</name>
    <dbReference type="NCBI Taxonomy" id="45954"/>
    <lineage>
        <taxon>Eukaryota</taxon>
        <taxon>Metazoa</taxon>
        <taxon>Spiralia</taxon>
        <taxon>Lophotrochozoa</taxon>
        <taxon>Mollusca</taxon>
        <taxon>Bivalvia</taxon>
        <taxon>Autobranchia</taxon>
        <taxon>Heteroconchia</taxon>
        <taxon>Euheterodonta</taxon>
        <taxon>Imparidentia</taxon>
        <taxon>Neoheterodontei</taxon>
        <taxon>Myida</taxon>
        <taxon>Dreissenoidea</taxon>
        <taxon>Dreissenidae</taxon>
        <taxon>Dreissena</taxon>
    </lineage>
</organism>
<dbReference type="EMBL" id="JAIWYP010000011">
    <property type="protein sequence ID" value="KAH3733459.1"/>
    <property type="molecule type" value="Genomic_DNA"/>
</dbReference>
<evidence type="ECO:0000313" key="2">
    <source>
        <dbReference type="Proteomes" id="UP000828390"/>
    </source>
</evidence>
<reference evidence="1" key="1">
    <citation type="journal article" date="2019" name="bioRxiv">
        <title>The Genome of the Zebra Mussel, Dreissena polymorpha: A Resource for Invasive Species Research.</title>
        <authorList>
            <person name="McCartney M.A."/>
            <person name="Auch B."/>
            <person name="Kono T."/>
            <person name="Mallez S."/>
            <person name="Zhang Y."/>
            <person name="Obille A."/>
            <person name="Becker A."/>
            <person name="Abrahante J.E."/>
            <person name="Garbe J."/>
            <person name="Badalamenti J.P."/>
            <person name="Herman A."/>
            <person name="Mangelson H."/>
            <person name="Liachko I."/>
            <person name="Sullivan S."/>
            <person name="Sone E.D."/>
            <person name="Koren S."/>
            <person name="Silverstein K.A.T."/>
            <person name="Beckman K.B."/>
            <person name="Gohl D.M."/>
        </authorList>
    </citation>
    <scope>NUCLEOTIDE SEQUENCE</scope>
    <source>
        <strain evidence="1">Duluth1</strain>
        <tissue evidence="1">Whole animal</tissue>
    </source>
</reference>
<comment type="caution">
    <text evidence="1">The sequence shown here is derived from an EMBL/GenBank/DDBJ whole genome shotgun (WGS) entry which is preliminary data.</text>
</comment>
<gene>
    <name evidence="1" type="ORF">DPMN_039887</name>
</gene>
<proteinExistence type="predicted"/>